<evidence type="ECO:0000313" key="3">
    <source>
        <dbReference type="EMBL" id="UXP32550.1"/>
    </source>
</evidence>
<dbReference type="PANTHER" id="PTHR48081">
    <property type="entry name" value="AB HYDROLASE SUPERFAMILY PROTEIN C4A8.06C"/>
    <property type="match status" value="1"/>
</dbReference>
<gene>
    <name evidence="3" type="ORF">N6H18_00980</name>
</gene>
<dbReference type="InterPro" id="IPR050300">
    <property type="entry name" value="GDXG_lipolytic_enzyme"/>
</dbReference>
<evidence type="ECO:0000259" key="2">
    <source>
        <dbReference type="Pfam" id="PF20434"/>
    </source>
</evidence>
<organism evidence="3 4">
    <name type="scientific">Reichenbachiella agarivorans</name>
    <dbReference type="NCBI Taxonomy" id="2979464"/>
    <lineage>
        <taxon>Bacteria</taxon>
        <taxon>Pseudomonadati</taxon>
        <taxon>Bacteroidota</taxon>
        <taxon>Cytophagia</taxon>
        <taxon>Cytophagales</taxon>
        <taxon>Reichenbachiellaceae</taxon>
        <taxon>Reichenbachiella</taxon>
    </lineage>
</organism>
<dbReference type="SUPFAM" id="SSF53474">
    <property type="entry name" value="alpha/beta-Hydrolases"/>
    <property type="match status" value="1"/>
</dbReference>
<dbReference type="InterPro" id="IPR029058">
    <property type="entry name" value="AB_hydrolase_fold"/>
</dbReference>
<dbReference type="Gene3D" id="3.40.50.1820">
    <property type="entry name" value="alpha/beta hydrolase"/>
    <property type="match status" value="1"/>
</dbReference>
<dbReference type="Proteomes" id="UP001065174">
    <property type="component" value="Chromosome"/>
</dbReference>
<dbReference type="Pfam" id="PF20434">
    <property type="entry name" value="BD-FAE"/>
    <property type="match status" value="1"/>
</dbReference>
<evidence type="ECO:0000313" key="4">
    <source>
        <dbReference type="Proteomes" id="UP001065174"/>
    </source>
</evidence>
<evidence type="ECO:0000256" key="1">
    <source>
        <dbReference type="ARBA" id="ARBA00022801"/>
    </source>
</evidence>
<dbReference type="GO" id="GO:0016787">
    <property type="term" value="F:hydrolase activity"/>
    <property type="evidence" value="ECO:0007669"/>
    <property type="project" value="UniProtKB-KW"/>
</dbReference>
<proteinExistence type="predicted"/>
<sequence>MTRKNKKLKKKIKSILLASLLATCIVLCYLLFFFVSNKAPILQGTVEYQLEYKPGLHLDLYRPTNQVYTISPVLVYFHGGAWVLGRKEAININRFNDAINTLRENGYTIVSPAYTLAHEGKSPFPACIIDGFDALKWIKTHAQQYNLDLDNVNLMGESAGAQIAMMLSYSDPYDFGIDHSMPTIRSVVDIYGPSDLQSLYYSQSIDSLQSLLAKVPGSIAKNLDITQQICGFDPKSDSLRAQEFMAKYSPVRYITSQASPTLIIQGDADIIVPHSQSEILNQRLTDFGVDHAYYSLEGMGHALRLATDAQKDSMQIWIPDFVMKHRYADNKKQEGK</sequence>
<accession>A0ABY6CWC6</accession>
<dbReference type="RefSeq" id="WP_262309985.1">
    <property type="nucleotide sequence ID" value="NZ_CP106679.1"/>
</dbReference>
<protein>
    <submittedName>
        <fullName evidence="3">Alpha/beta hydrolase</fullName>
    </submittedName>
</protein>
<keyword evidence="4" id="KW-1185">Reference proteome</keyword>
<feature type="domain" description="BD-FAE-like" evidence="2">
    <location>
        <begin position="58"/>
        <end position="284"/>
    </location>
</feature>
<name>A0ABY6CWC6_9BACT</name>
<reference evidence="3" key="1">
    <citation type="submission" date="2022-09" db="EMBL/GenBank/DDBJ databases">
        <title>Comparative genomics and taxonomic characterization of three novel marine species of genus Reichenbachiella exhibiting antioxidant and polysaccharide degradation activities.</title>
        <authorList>
            <person name="Muhammad N."/>
            <person name="Lee Y.-J."/>
            <person name="Ko J."/>
            <person name="Kim S.-G."/>
        </authorList>
    </citation>
    <scope>NUCLEOTIDE SEQUENCE</scope>
    <source>
        <strain evidence="3">BKB1-1</strain>
    </source>
</reference>
<keyword evidence="1 3" id="KW-0378">Hydrolase</keyword>
<dbReference type="InterPro" id="IPR049492">
    <property type="entry name" value="BD-FAE-like_dom"/>
</dbReference>
<dbReference type="EMBL" id="CP106679">
    <property type="protein sequence ID" value="UXP32550.1"/>
    <property type="molecule type" value="Genomic_DNA"/>
</dbReference>